<evidence type="ECO:0000259" key="2">
    <source>
        <dbReference type="Pfam" id="PF00931"/>
    </source>
</evidence>
<name>A0AAW2UBR2_SESRA</name>
<dbReference type="GO" id="GO:0043531">
    <property type="term" value="F:ADP binding"/>
    <property type="evidence" value="ECO:0007669"/>
    <property type="project" value="InterPro"/>
</dbReference>
<keyword evidence="1" id="KW-0611">Plant defense</keyword>
<organism evidence="3">
    <name type="scientific">Sesamum radiatum</name>
    <name type="common">Black benniseed</name>
    <dbReference type="NCBI Taxonomy" id="300843"/>
    <lineage>
        <taxon>Eukaryota</taxon>
        <taxon>Viridiplantae</taxon>
        <taxon>Streptophyta</taxon>
        <taxon>Embryophyta</taxon>
        <taxon>Tracheophyta</taxon>
        <taxon>Spermatophyta</taxon>
        <taxon>Magnoliopsida</taxon>
        <taxon>eudicotyledons</taxon>
        <taxon>Gunneridae</taxon>
        <taxon>Pentapetalae</taxon>
        <taxon>asterids</taxon>
        <taxon>lamiids</taxon>
        <taxon>Lamiales</taxon>
        <taxon>Pedaliaceae</taxon>
        <taxon>Sesamum</taxon>
    </lineage>
</organism>
<reference evidence="3" key="1">
    <citation type="submission" date="2020-06" db="EMBL/GenBank/DDBJ databases">
        <authorList>
            <person name="Li T."/>
            <person name="Hu X."/>
            <person name="Zhang T."/>
            <person name="Song X."/>
            <person name="Zhang H."/>
            <person name="Dai N."/>
            <person name="Sheng W."/>
            <person name="Hou X."/>
            <person name="Wei L."/>
        </authorList>
    </citation>
    <scope>NUCLEOTIDE SEQUENCE</scope>
    <source>
        <strain evidence="3">G02</strain>
        <tissue evidence="3">Leaf</tissue>
    </source>
</reference>
<sequence length="328" mass="37639">MTESVAFAVSQFLELLDVGSGPQDSKETSRIREVLQVFEQRSQNHQNINQEELSKLAREIRDVSYMFENQVEAAGATDPDQADYSRGRKPGKCVPMCLRRRWSSPAGRIMRDVRNRLALIGETYEKHLHSYYRSPAEDLTSRNAAYRRPREFVRREKEMGVLLPYLLADNDLCQVISISAVAGIGKTILAQQLFEARELRYKYPTRIWVNVLKKSRREIMEEIVKNVHPTTSLEERSEEKLGGWIFSYLEDSKTLLVLDEISSMDDLEFLETIIPRTSQYGSRILITTLSEQVAEVAHGTAPRCVHLRRLTDDEGYQLLLKNVPGTVS</sequence>
<feature type="domain" description="NB-ARC" evidence="2">
    <location>
        <begin position="160"/>
        <end position="323"/>
    </location>
</feature>
<dbReference type="AlphaFoldDB" id="A0AAW2UBR2"/>
<evidence type="ECO:0000313" key="3">
    <source>
        <dbReference type="EMBL" id="KAL0414248.1"/>
    </source>
</evidence>
<dbReference type="InterPro" id="IPR002182">
    <property type="entry name" value="NB-ARC"/>
</dbReference>
<protein>
    <submittedName>
        <fullName evidence="3">Disease resistance protein RGA2</fullName>
    </submittedName>
</protein>
<evidence type="ECO:0000256" key="1">
    <source>
        <dbReference type="ARBA" id="ARBA00022821"/>
    </source>
</evidence>
<dbReference type="Pfam" id="PF00931">
    <property type="entry name" value="NB-ARC"/>
    <property type="match status" value="1"/>
</dbReference>
<reference evidence="3" key="2">
    <citation type="journal article" date="2024" name="Plant">
        <title>Genomic evolution and insights into agronomic trait innovations of Sesamum species.</title>
        <authorList>
            <person name="Miao H."/>
            <person name="Wang L."/>
            <person name="Qu L."/>
            <person name="Liu H."/>
            <person name="Sun Y."/>
            <person name="Le M."/>
            <person name="Wang Q."/>
            <person name="Wei S."/>
            <person name="Zheng Y."/>
            <person name="Lin W."/>
            <person name="Duan Y."/>
            <person name="Cao H."/>
            <person name="Xiong S."/>
            <person name="Wang X."/>
            <person name="Wei L."/>
            <person name="Li C."/>
            <person name="Ma Q."/>
            <person name="Ju M."/>
            <person name="Zhao R."/>
            <person name="Li G."/>
            <person name="Mu C."/>
            <person name="Tian Q."/>
            <person name="Mei H."/>
            <person name="Zhang T."/>
            <person name="Gao T."/>
            <person name="Zhang H."/>
        </authorList>
    </citation>
    <scope>NUCLEOTIDE SEQUENCE</scope>
    <source>
        <strain evidence="3">G02</strain>
    </source>
</reference>
<dbReference type="InterPro" id="IPR027417">
    <property type="entry name" value="P-loop_NTPase"/>
</dbReference>
<dbReference type="GO" id="GO:0006952">
    <property type="term" value="P:defense response"/>
    <property type="evidence" value="ECO:0007669"/>
    <property type="project" value="UniProtKB-KW"/>
</dbReference>
<dbReference type="EMBL" id="JACGWJ010000006">
    <property type="protein sequence ID" value="KAL0414248.1"/>
    <property type="molecule type" value="Genomic_DNA"/>
</dbReference>
<dbReference type="SUPFAM" id="SSF52540">
    <property type="entry name" value="P-loop containing nucleoside triphosphate hydrolases"/>
    <property type="match status" value="1"/>
</dbReference>
<proteinExistence type="predicted"/>
<dbReference type="Gene3D" id="3.40.50.300">
    <property type="entry name" value="P-loop containing nucleotide triphosphate hydrolases"/>
    <property type="match status" value="1"/>
</dbReference>
<gene>
    <name evidence="3" type="ORF">Sradi_1626500</name>
</gene>
<accession>A0AAW2UBR2</accession>
<dbReference type="PANTHER" id="PTHR36766:SF63">
    <property type="entry name" value="NB-ARC DOMAIN-CONTAINING PROTEIN"/>
    <property type="match status" value="1"/>
</dbReference>
<comment type="caution">
    <text evidence="3">The sequence shown here is derived from an EMBL/GenBank/DDBJ whole genome shotgun (WGS) entry which is preliminary data.</text>
</comment>
<dbReference type="PANTHER" id="PTHR36766">
    <property type="entry name" value="PLANT BROAD-SPECTRUM MILDEW RESISTANCE PROTEIN RPW8"/>
    <property type="match status" value="1"/>
</dbReference>